<sequence>MDRTDEPETPLDPAAEILRRRMVRLLAVSIGVMAVGFMTVVGVIVYRATRPVEAPAFAAKGEPFAVDLPAGTVVRDVSLDGDRALLHVGGEGGEGMILMDLSTGAVLARYAFPGR</sequence>
<organism evidence="2 3">
    <name type="scientific">Consotaella salsifontis</name>
    <dbReference type="NCBI Taxonomy" id="1365950"/>
    <lineage>
        <taxon>Bacteria</taxon>
        <taxon>Pseudomonadati</taxon>
        <taxon>Pseudomonadota</taxon>
        <taxon>Alphaproteobacteria</taxon>
        <taxon>Hyphomicrobiales</taxon>
        <taxon>Aurantimonadaceae</taxon>
        <taxon>Consotaella</taxon>
    </lineage>
</organism>
<dbReference type="RefSeq" id="WP_078708468.1">
    <property type="nucleotide sequence ID" value="NZ_FUXL01000006.1"/>
</dbReference>
<evidence type="ECO:0000313" key="2">
    <source>
        <dbReference type="EMBL" id="SKA14220.1"/>
    </source>
</evidence>
<protein>
    <submittedName>
        <fullName evidence="2">Uncharacterized protein</fullName>
    </submittedName>
</protein>
<evidence type="ECO:0000256" key="1">
    <source>
        <dbReference type="SAM" id="Phobius"/>
    </source>
</evidence>
<keyword evidence="1" id="KW-0812">Transmembrane</keyword>
<reference evidence="2 3" key="1">
    <citation type="submission" date="2017-02" db="EMBL/GenBank/DDBJ databases">
        <authorList>
            <person name="Peterson S.W."/>
        </authorList>
    </citation>
    <scope>NUCLEOTIDE SEQUENCE [LARGE SCALE GENOMIC DNA]</scope>
    <source>
        <strain evidence="2 3">USBA 369</strain>
    </source>
</reference>
<proteinExistence type="predicted"/>
<keyword evidence="3" id="KW-1185">Reference proteome</keyword>
<name>A0A1T4RDW4_9HYPH</name>
<evidence type="ECO:0000313" key="3">
    <source>
        <dbReference type="Proteomes" id="UP000190135"/>
    </source>
</evidence>
<feature type="transmembrane region" description="Helical" evidence="1">
    <location>
        <begin position="25"/>
        <end position="46"/>
    </location>
</feature>
<keyword evidence="1" id="KW-0472">Membrane</keyword>
<dbReference type="EMBL" id="FUXL01000006">
    <property type="protein sequence ID" value="SKA14220.1"/>
    <property type="molecule type" value="Genomic_DNA"/>
</dbReference>
<gene>
    <name evidence="2" type="ORF">SAMN05428963_106243</name>
</gene>
<accession>A0A1T4RDW4</accession>
<dbReference type="AlphaFoldDB" id="A0A1T4RDW4"/>
<dbReference type="Proteomes" id="UP000190135">
    <property type="component" value="Unassembled WGS sequence"/>
</dbReference>
<keyword evidence="1" id="KW-1133">Transmembrane helix</keyword>
<dbReference type="OrthoDB" id="7869382at2"/>